<dbReference type="AlphaFoldDB" id="A0A1F5WGR5"/>
<sequence length="74" mass="8348">MVMSYYANKEDTGILCVVCRGNIIKETEMRYDPSTGPLVIGPGSQGQYKMSWQYYCQHCGLSYAFLPKNQKAPS</sequence>
<evidence type="ECO:0000313" key="1">
    <source>
        <dbReference type="EMBL" id="OGF74770.1"/>
    </source>
</evidence>
<name>A0A1F5WGR5_9BACT</name>
<dbReference type="Proteomes" id="UP000178406">
    <property type="component" value="Unassembled WGS sequence"/>
</dbReference>
<gene>
    <name evidence="1" type="ORF">A3J56_01555</name>
</gene>
<comment type="caution">
    <text evidence="1">The sequence shown here is derived from an EMBL/GenBank/DDBJ whole genome shotgun (WGS) entry which is preliminary data.</text>
</comment>
<organism evidence="1 2">
    <name type="scientific">Candidatus Giovannonibacteria bacterium RIFCSPHIGHO2_02_FULL_46_20</name>
    <dbReference type="NCBI Taxonomy" id="1798338"/>
    <lineage>
        <taxon>Bacteria</taxon>
        <taxon>Candidatus Giovannoniibacteriota</taxon>
    </lineage>
</organism>
<proteinExistence type="predicted"/>
<accession>A0A1F5WGR5</accession>
<protein>
    <submittedName>
        <fullName evidence="1">Uncharacterized protein</fullName>
    </submittedName>
</protein>
<reference evidence="1 2" key="1">
    <citation type="journal article" date="2016" name="Nat. Commun.">
        <title>Thousands of microbial genomes shed light on interconnected biogeochemical processes in an aquifer system.</title>
        <authorList>
            <person name="Anantharaman K."/>
            <person name="Brown C.T."/>
            <person name="Hug L.A."/>
            <person name="Sharon I."/>
            <person name="Castelle C.J."/>
            <person name="Probst A.J."/>
            <person name="Thomas B.C."/>
            <person name="Singh A."/>
            <person name="Wilkins M.J."/>
            <person name="Karaoz U."/>
            <person name="Brodie E.L."/>
            <person name="Williams K.H."/>
            <person name="Hubbard S.S."/>
            <person name="Banfield J.F."/>
        </authorList>
    </citation>
    <scope>NUCLEOTIDE SEQUENCE [LARGE SCALE GENOMIC DNA]</scope>
</reference>
<evidence type="ECO:0000313" key="2">
    <source>
        <dbReference type="Proteomes" id="UP000178406"/>
    </source>
</evidence>
<dbReference type="EMBL" id="MFHQ01000006">
    <property type="protein sequence ID" value="OGF74770.1"/>
    <property type="molecule type" value="Genomic_DNA"/>
</dbReference>